<protein>
    <submittedName>
        <fullName evidence="2">Uncharacterized protein</fullName>
    </submittedName>
</protein>
<evidence type="ECO:0000256" key="1">
    <source>
        <dbReference type="SAM" id="MobiDB-lite"/>
    </source>
</evidence>
<dbReference type="Proteomes" id="UP001283361">
    <property type="component" value="Unassembled WGS sequence"/>
</dbReference>
<comment type="caution">
    <text evidence="2">The sequence shown here is derived from an EMBL/GenBank/DDBJ whole genome shotgun (WGS) entry which is preliminary data.</text>
</comment>
<feature type="region of interest" description="Disordered" evidence="1">
    <location>
        <begin position="106"/>
        <end position="135"/>
    </location>
</feature>
<dbReference type="AlphaFoldDB" id="A0AAE1ADV1"/>
<proteinExistence type="predicted"/>
<evidence type="ECO:0000313" key="2">
    <source>
        <dbReference type="EMBL" id="KAK3786008.1"/>
    </source>
</evidence>
<feature type="compositionally biased region" description="Polar residues" evidence="1">
    <location>
        <begin position="23"/>
        <end position="39"/>
    </location>
</feature>
<dbReference type="EMBL" id="JAWDGP010002022">
    <property type="protein sequence ID" value="KAK3786008.1"/>
    <property type="molecule type" value="Genomic_DNA"/>
</dbReference>
<reference evidence="2" key="1">
    <citation type="journal article" date="2023" name="G3 (Bethesda)">
        <title>A reference genome for the long-term kleptoplast-retaining sea slug Elysia crispata morphotype clarki.</title>
        <authorList>
            <person name="Eastman K.E."/>
            <person name="Pendleton A.L."/>
            <person name="Shaikh M.A."/>
            <person name="Suttiyut T."/>
            <person name="Ogas R."/>
            <person name="Tomko P."/>
            <person name="Gavelis G."/>
            <person name="Widhalm J.R."/>
            <person name="Wisecaver J.H."/>
        </authorList>
    </citation>
    <scope>NUCLEOTIDE SEQUENCE</scope>
    <source>
        <strain evidence="2">ECLA1</strain>
    </source>
</reference>
<sequence>MCDVENYKHSYIPFTTPKKPASAPNSRNTVGTLPMTTPDTMNSKITATETISHCPTSTSCKDQILSPMIRGCGHDFPPETRPKAGTAGTKIYDFNNHNRYYHNRDYLTPPRPRARCQPVARQRVPQDRSQGSGRYFFERSSENISSLDSATPECIPGVPYRQKFQEAALQ</sequence>
<feature type="region of interest" description="Disordered" evidence="1">
    <location>
        <begin position="16"/>
        <end position="39"/>
    </location>
</feature>
<name>A0AAE1ADV1_9GAST</name>
<keyword evidence="3" id="KW-1185">Reference proteome</keyword>
<accession>A0AAE1ADV1</accession>
<organism evidence="2 3">
    <name type="scientific">Elysia crispata</name>
    <name type="common">lettuce slug</name>
    <dbReference type="NCBI Taxonomy" id="231223"/>
    <lineage>
        <taxon>Eukaryota</taxon>
        <taxon>Metazoa</taxon>
        <taxon>Spiralia</taxon>
        <taxon>Lophotrochozoa</taxon>
        <taxon>Mollusca</taxon>
        <taxon>Gastropoda</taxon>
        <taxon>Heterobranchia</taxon>
        <taxon>Euthyneura</taxon>
        <taxon>Panpulmonata</taxon>
        <taxon>Sacoglossa</taxon>
        <taxon>Placobranchoidea</taxon>
        <taxon>Plakobranchidae</taxon>
        <taxon>Elysia</taxon>
    </lineage>
</organism>
<evidence type="ECO:0000313" key="3">
    <source>
        <dbReference type="Proteomes" id="UP001283361"/>
    </source>
</evidence>
<gene>
    <name evidence="2" type="ORF">RRG08_001184</name>
</gene>